<protein>
    <submittedName>
        <fullName evidence="2">S4 domain protein YaaA</fullName>
    </submittedName>
</protein>
<dbReference type="STRING" id="764298.STRMA_1590"/>
<sequence>MEYKLFDDYITLQALLKSLSLISSGGAVKSYLAHTEVFLNGQIETRRGKKLRIGDNITIPEANVAISISSPTPEEKEKHLIAIAEKEKVKTIVKKMNKANKKNQKNNIAKKPIKFPGT</sequence>
<evidence type="ECO:0000313" key="3">
    <source>
        <dbReference type="Proteomes" id="UP000003573"/>
    </source>
</evidence>
<dbReference type="eggNOG" id="COG2501">
    <property type="taxonomic scope" value="Bacteria"/>
</dbReference>
<dbReference type="Pfam" id="PF13275">
    <property type="entry name" value="S4_2"/>
    <property type="match status" value="1"/>
</dbReference>
<dbReference type="OrthoDB" id="9811532at2"/>
<dbReference type="SUPFAM" id="SSF55174">
    <property type="entry name" value="Alpha-L RNA-binding motif"/>
    <property type="match status" value="1"/>
</dbReference>
<dbReference type="NCBIfam" id="TIGR02988">
    <property type="entry name" value="YaaA_near_RecF"/>
    <property type="match status" value="1"/>
</dbReference>
<dbReference type="EMBL" id="AEUW02000001">
    <property type="protein sequence ID" value="EHJ53194.1"/>
    <property type="molecule type" value="Genomic_DNA"/>
</dbReference>
<evidence type="ECO:0000313" key="2">
    <source>
        <dbReference type="EMBL" id="EHJ53194.1"/>
    </source>
</evidence>
<evidence type="ECO:0000256" key="1">
    <source>
        <dbReference type="PROSITE-ProRule" id="PRU00182"/>
    </source>
</evidence>
<dbReference type="AlphaFoldDB" id="G5JXJ0"/>
<gene>
    <name evidence="2" type="primary">yaaA</name>
    <name evidence="2" type="ORF">STRMA_1590</name>
</gene>
<keyword evidence="1" id="KW-0694">RNA-binding</keyword>
<comment type="caution">
    <text evidence="2">The sequence shown here is derived from an EMBL/GenBank/DDBJ whole genome shotgun (WGS) entry which is preliminary data.</text>
</comment>
<dbReference type="GO" id="GO:0003723">
    <property type="term" value="F:RNA binding"/>
    <property type="evidence" value="ECO:0007669"/>
    <property type="project" value="UniProtKB-KW"/>
</dbReference>
<organism evidence="2 3">
    <name type="scientific">Streptococcus macacae NCTC 11558</name>
    <dbReference type="NCBI Taxonomy" id="764298"/>
    <lineage>
        <taxon>Bacteria</taxon>
        <taxon>Bacillati</taxon>
        <taxon>Bacillota</taxon>
        <taxon>Bacilli</taxon>
        <taxon>Lactobacillales</taxon>
        <taxon>Streptococcaceae</taxon>
        <taxon>Streptococcus</taxon>
    </lineage>
</organism>
<dbReference type="InterPro" id="IPR014330">
    <property type="entry name" value="RNA-bd_S4-rel_YaaA"/>
</dbReference>
<reference evidence="2 3" key="1">
    <citation type="journal article" date="2014" name="Int. J. Syst. Evol. Microbiol.">
        <title>Phylogenomics and the dynamic genome evolution of the genus Streptococcus.</title>
        <authorList>
            <consortium name="The Broad Institute Genome Sequencing Platform"/>
            <person name="Richards V.P."/>
            <person name="Palmer S.R."/>
            <person name="Pavinski Bitar P.D."/>
            <person name="Qin X."/>
            <person name="Weinstock G.M."/>
            <person name="Highlander S.K."/>
            <person name="Town C.D."/>
            <person name="Burne R.A."/>
            <person name="Stanhope M.J."/>
        </authorList>
    </citation>
    <scope>NUCLEOTIDE SEQUENCE [LARGE SCALE GENOMIC DNA]</scope>
    <source>
        <strain evidence="2 3">NCTC 11558</strain>
    </source>
</reference>
<proteinExistence type="predicted"/>
<accession>G5JXJ0</accession>
<keyword evidence="3" id="KW-1185">Reference proteome</keyword>
<dbReference type="PROSITE" id="PS50889">
    <property type="entry name" value="S4"/>
    <property type="match status" value="1"/>
</dbReference>
<dbReference type="RefSeq" id="WP_003082107.1">
    <property type="nucleotide sequence ID" value="NZ_AEUW02000001.1"/>
</dbReference>
<name>G5JXJ0_9STRE</name>
<dbReference type="InterPro" id="IPR036986">
    <property type="entry name" value="S4_RNA-bd_sf"/>
</dbReference>
<dbReference type="Proteomes" id="UP000003573">
    <property type="component" value="Unassembled WGS sequence"/>
</dbReference>
<dbReference type="Gene3D" id="3.10.290.10">
    <property type="entry name" value="RNA-binding S4 domain"/>
    <property type="match status" value="1"/>
</dbReference>